<evidence type="ECO:0000313" key="1">
    <source>
        <dbReference type="EMBL" id="ADL43497.1"/>
    </source>
</evidence>
<sequence length="308" mass="35719">MSVLFLDLIKKAKENHSKSCLRCPEINALAIEGCIDCINRVHFPRKNNGIIRDYDCQNMIYYYCGRFTLKHATEFYILIKQVEKNLPDKLNVVSIGCGPCTDFVAFDNFVRKSRPNGKLIYTGFDKNPLWASVHGFIEDLVSDKTNIDFNVNQLDVIKHIDSVIDFIKEEKPNIISFQYVLSDMAKFFSLKEVCEFAETIIKTAFAVLPRPVIILFNDTNVRDIYTKLYPSEIKGREILKLIADKVSVNPLVTVEKFYFPYKENDNSIKFGKPHFCKEINLDMIPHDLTSYFRMWNELRGVQLAVVKR</sequence>
<evidence type="ECO:0008006" key="3">
    <source>
        <dbReference type="Google" id="ProtNLM"/>
    </source>
</evidence>
<dbReference type="HOGENOM" id="CLU_905132_0_0_9"/>
<dbReference type="AlphaFoldDB" id="D9THM2"/>
<dbReference type="OrthoDB" id="1850322at2"/>
<gene>
    <name evidence="1" type="ordered locus">COB47_2255</name>
</gene>
<dbReference type="eggNOG" id="ENOG5033GTU">
    <property type="taxonomic scope" value="Bacteria"/>
</dbReference>
<reference evidence="1 2" key="1">
    <citation type="journal article" date="2010" name="J. Bacteriol.">
        <title>Complete genome sequence of the cellulolytic thermophile Caldicellulosiruptor obsidiansis OB47T.</title>
        <authorList>
            <person name="Elkins J.G."/>
            <person name="Lochner A."/>
            <person name="Hamilton-Brehm S.D."/>
            <person name="Davenport K.W."/>
            <person name="Podar M."/>
            <person name="Brown S.D."/>
            <person name="Land M.L."/>
            <person name="Hauser L.J."/>
            <person name="Klingeman D.M."/>
            <person name="Raman B."/>
            <person name="Goodwin L.A."/>
            <person name="Tapia R."/>
            <person name="Meincke L.J."/>
            <person name="Detter J.C."/>
            <person name="Bruce D.C."/>
            <person name="Han C.S."/>
            <person name="Palumbo A.V."/>
            <person name="Cottingham R.W."/>
            <person name="Keller M."/>
            <person name="Graham D.E."/>
        </authorList>
    </citation>
    <scope>NUCLEOTIDE SEQUENCE [LARGE SCALE GENOMIC DNA]</scope>
    <source>
        <strain evidence="2">ATCC BAA-2073 / strain OB47</strain>
    </source>
</reference>
<protein>
    <recommendedName>
        <fullName evidence="3">Methyltransferase domain-containing protein</fullName>
    </recommendedName>
</protein>
<dbReference type="KEGG" id="cob:COB47_2255"/>
<keyword evidence="2" id="KW-1185">Reference proteome</keyword>
<organism evidence="1 2">
    <name type="scientific">Caldicellulosiruptor obsidiansis (strain ATCC BAA-2073 / JCM 16842 / OB47)</name>
    <dbReference type="NCBI Taxonomy" id="608506"/>
    <lineage>
        <taxon>Bacteria</taxon>
        <taxon>Bacillati</taxon>
        <taxon>Bacillota</taxon>
        <taxon>Bacillota incertae sedis</taxon>
        <taxon>Caldicellulosiruptorales</taxon>
        <taxon>Caldicellulosiruptoraceae</taxon>
        <taxon>Caldicellulosiruptor</taxon>
    </lineage>
</organism>
<name>D9THM2_CALOO</name>
<evidence type="ECO:0000313" key="2">
    <source>
        <dbReference type="Proteomes" id="UP000000347"/>
    </source>
</evidence>
<dbReference type="Proteomes" id="UP000000347">
    <property type="component" value="Chromosome"/>
</dbReference>
<dbReference type="RefSeq" id="WP_013291491.1">
    <property type="nucleotide sequence ID" value="NC_014392.1"/>
</dbReference>
<accession>D9THM2</accession>
<proteinExistence type="predicted"/>
<dbReference type="EMBL" id="CP002164">
    <property type="protein sequence ID" value="ADL43497.1"/>
    <property type="molecule type" value="Genomic_DNA"/>
</dbReference>